<comment type="caution">
    <text evidence="3">The sequence shown here is derived from an EMBL/GenBank/DDBJ whole genome shotgun (WGS) entry which is preliminary data.</text>
</comment>
<reference evidence="3 4" key="1">
    <citation type="submission" date="2019-04" db="EMBL/GenBank/DDBJ databases">
        <title>Chromosome genome assembly for Takifugu flavidus.</title>
        <authorList>
            <person name="Xiao S."/>
        </authorList>
    </citation>
    <scope>NUCLEOTIDE SEQUENCE [LARGE SCALE GENOMIC DNA]</scope>
    <source>
        <strain evidence="3">HTHZ2018</strain>
        <tissue evidence="3">Muscle</tissue>
    </source>
</reference>
<proteinExistence type="inferred from homology"/>
<dbReference type="AlphaFoldDB" id="A0A5C6MKK8"/>
<feature type="non-terminal residue" evidence="3">
    <location>
        <position position="1"/>
    </location>
</feature>
<dbReference type="Proteomes" id="UP000324091">
    <property type="component" value="Unassembled WGS sequence"/>
</dbReference>
<comment type="similarity">
    <text evidence="1">Belongs to the DENND6 family.</text>
</comment>
<evidence type="ECO:0000313" key="3">
    <source>
        <dbReference type="EMBL" id="TWW53890.1"/>
    </source>
</evidence>
<evidence type="ECO:0000256" key="1">
    <source>
        <dbReference type="ARBA" id="ARBA00007159"/>
    </source>
</evidence>
<gene>
    <name evidence="3" type="ORF">D4764_0096620</name>
</gene>
<evidence type="ECO:0000259" key="2">
    <source>
        <dbReference type="PROSITE" id="PS50211"/>
    </source>
</evidence>
<dbReference type="GO" id="GO:0005085">
    <property type="term" value="F:guanyl-nucleotide exchange factor activity"/>
    <property type="evidence" value="ECO:0007669"/>
    <property type="project" value="InterPro"/>
</dbReference>
<dbReference type="EMBL" id="RHFK02000507">
    <property type="protein sequence ID" value="TWW53890.1"/>
    <property type="molecule type" value="Genomic_DNA"/>
</dbReference>
<dbReference type="InterPro" id="IPR024224">
    <property type="entry name" value="DENND6"/>
</dbReference>
<keyword evidence="4" id="KW-1185">Reference proteome</keyword>
<evidence type="ECO:0000313" key="4">
    <source>
        <dbReference type="Proteomes" id="UP000324091"/>
    </source>
</evidence>
<dbReference type="PROSITE" id="PS50211">
    <property type="entry name" value="DENN"/>
    <property type="match status" value="1"/>
</dbReference>
<dbReference type="PANTHER" id="PTHR13677">
    <property type="entry name" value="LD41638P"/>
    <property type="match status" value="1"/>
</dbReference>
<protein>
    <submittedName>
        <fullName evidence="3">Protein DENND6B DENN domain-containing protein 6B</fullName>
    </submittedName>
</protein>
<dbReference type="PANTHER" id="PTHR13677:SF2">
    <property type="entry name" value="PROTEIN DENND6B"/>
    <property type="match status" value="1"/>
</dbReference>
<name>A0A5C6MKK8_9TELE</name>
<organism evidence="3 4">
    <name type="scientific">Takifugu flavidus</name>
    <name type="common">sansaifugu</name>
    <dbReference type="NCBI Taxonomy" id="433684"/>
    <lineage>
        <taxon>Eukaryota</taxon>
        <taxon>Metazoa</taxon>
        <taxon>Chordata</taxon>
        <taxon>Craniata</taxon>
        <taxon>Vertebrata</taxon>
        <taxon>Euteleostomi</taxon>
        <taxon>Actinopterygii</taxon>
        <taxon>Neopterygii</taxon>
        <taxon>Teleostei</taxon>
        <taxon>Neoteleostei</taxon>
        <taxon>Acanthomorphata</taxon>
        <taxon>Eupercaria</taxon>
        <taxon>Tetraodontiformes</taxon>
        <taxon>Tetradontoidea</taxon>
        <taxon>Tetraodontidae</taxon>
        <taxon>Takifugu</taxon>
    </lineage>
</organism>
<sequence>LPYVHLFHSLLQIIAPEFFEKLEPCLETVCNEIDQWPPPVPGLTLNLPAMGVVLQIRIPSKTDKPGGSPVRQKALEDFLPAPTLLPTIHQPDLFKCFQSVLVHVQVLWELVLLGEPLVIMAPSPTVSSEVVLALVSSISPLKFCSDFRPYFTIHDSEFREYTTRTQAPPNVVLGITNPFFIKTFQNWPHIVRLGETKLAGRKEQLSSSVVLIWRG</sequence>
<feature type="domain" description="UDENN" evidence="2">
    <location>
        <begin position="1"/>
        <end position="215"/>
    </location>
</feature>
<accession>A0A5C6MKK8</accession>
<dbReference type="GO" id="GO:0055037">
    <property type="term" value="C:recycling endosome"/>
    <property type="evidence" value="ECO:0007669"/>
    <property type="project" value="TreeGrafter"/>
</dbReference>
<dbReference type="InterPro" id="IPR037516">
    <property type="entry name" value="Tripartite_DENN"/>
</dbReference>